<comment type="caution">
    <text evidence="2">The sequence shown here is derived from an EMBL/GenBank/DDBJ whole genome shotgun (WGS) entry which is preliminary data.</text>
</comment>
<gene>
    <name evidence="2" type="ORF">niasHS_008770</name>
    <name evidence="3" type="ORF">niasHS_008771</name>
</gene>
<protein>
    <submittedName>
        <fullName evidence="2">Uncharacterized protein</fullName>
    </submittedName>
</protein>
<dbReference type="EMBL" id="JBICCN010000162">
    <property type="protein sequence ID" value="KAL3088249.1"/>
    <property type="molecule type" value="Genomic_DNA"/>
</dbReference>
<name>A0ABD2JCA0_HETSC</name>
<evidence type="ECO:0000313" key="4">
    <source>
        <dbReference type="Proteomes" id="UP001620645"/>
    </source>
</evidence>
<organism evidence="2 4">
    <name type="scientific">Heterodera schachtii</name>
    <name type="common">Sugarbeet cyst nematode worm</name>
    <name type="synonym">Tylenchus schachtii</name>
    <dbReference type="NCBI Taxonomy" id="97005"/>
    <lineage>
        <taxon>Eukaryota</taxon>
        <taxon>Metazoa</taxon>
        <taxon>Ecdysozoa</taxon>
        <taxon>Nematoda</taxon>
        <taxon>Chromadorea</taxon>
        <taxon>Rhabditida</taxon>
        <taxon>Tylenchina</taxon>
        <taxon>Tylenchomorpha</taxon>
        <taxon>Tylenchoidea</taxon>
        <taxon>Heteroderidae</taxon>
        <taxon>Heteroderinae</taxon>
        <taxon>Heterodera</taxon>
    </lineage>
</organism>
<dbReference type="EMBL" id="JBICCN010000162">
    <property type="protein sequence ID" value="KAL3088250.1"/>
    <property type="molecule type" value="Genomic_DNA"/>
</dbReference>
<evidence type="ECO:0000256" key="1">
    <source>
        <dbReference type="SAM" id="MobiDB-lite"/>
    </source>
</evidence>
<feature type="compositionally biased region" description="Polar residues" evidence="1">
    <location>
        <begin position="69"/>
        <end position="99"/>
    </location>
</feature>
<dbReference type="AlphaFoldDB" id="A0ABD2JCA0"/>
<feature type="compositionally biased region" description="Polar residues" evidence="1">
    <location>
        <begin position="39"/>
        <end position="48"/>
    </location>
</feature>
<keyword evidence="4" id="KW-1185">Reference proteome</keyword>
<sequence length="108" mass="12217">MIPELTSEDQFKPSNKLRGKELPAQPPAPIRFPRLNLPNLPQQQMPSNSNQFALELPENQQMIMIPVYPSQNTQQKNMPKSIQMPSNSVASSSHQSKPQLNLKPSEKE</sequence>
<proteinExistence type="predicted"/>
<evidence type="ECO:0000313" key="2">
    <source>
        <dbReference type="EMBL" id="KAL3088249.1"/>
    </source>
</evidence>
<feature type="region of interest" description="Disordered" evidence="1">
    <location>
        <begin position="69"/>
        <end position="108"/>
    </location>
</feature>
<reference evidence="2 4" key="1">
    <citation type="submission" date="2024-10" db="EMBL/GenBank/DDBJ databases">
        <authorList>
            <person name="Kim D."/>
        </authorList>
    </citation>
    <scope>NUCLEOTIDE SEQUENCE [LARGE SCALE GENOMIC DNA]</scope>
    <source>
        <strain evidence="2">Taebaek</strain>
    </source>
</reference>
<dbReference type="Proteomes" id="UP001620645">
    <property type="component" value="Unassembled WGS sequence"/>
</dbReference>
<accession>A0ABD2JCA0</accession>
<evidence type="ECO:0000313" key="3">
    <source>
        <dbReference type="EMBL" id="KAL3088250.1"/>
    </source>
</evidence>
<feature type="region of interest" description="Disordered" evidence="1">
    <location>
        <begin position="1"/>
        <end position="48"/>
    </location>
</feature>